<feature type="region of interest" description="Disordered" evidence="1">
    <location>
        <begin position="368"/>
        <end position="417"/>
    </location>
</feature>
<dbReference type="CDD" id="cd23058">
    <property type="entry name" value="PDZ2_Par3-like"/>
    <property type="match status" value="1"/>
</dbReference>
<dbReference type="Proteomes" id="UP001516400">
    <property type="component" value="Unassembled WGS sequence"/>
</dbReference>
<feature type="compositionally biased region" description="Polar residues" evidence="1">
    <location>
        <begin position="374"/>
        <end position="417"/>
    </location>
</feature>
<dbReference type="FunFam" id="2.30.42.10:FF:000011">
    <property type="entry name" value="partitioning defective 3 homolog isoform X1"/>
    <property type="match status" value="1"/>
</dbReference>
<feature type="compositionally biased region" description="Polar residues" evidence="1">
    <location>
        <begin position="201"/>
        <end position="215"/>
    </location>
</feature>
<feature type="domain" description="PDZ" evidence="2">
    <location>
        <begin position="278"/>
        <end position="351"/>
    </location>
</feature>
<dbReference type="PANTHER" id="PTHR16484:SF17">
    <property type="entry name" value="BAZOOKA, ISOFORM B"/>
    <property type="match status" value="1"/>
</dbReference>
<sequence>MPFQRVQDMFKLSLTSPELRLKIVKDIPKDMKKQPSFTKFPEIKDSTSMVELEQKYTQNTKVATVSPTKKVPAGSKNLKSLLSANTRKIGKKIEIELAKGPHGLGFSITTRDNPAGGNCPIYIKNIIPKGAAVEDGRLKIGDRLLEVNGVEMTGKSQSEAVAVLRNAPQGSKVRIVVSRQEDVVDTESELPRIIESEVQKSSSGTREVSIKSNDTPPIIPPLPQSHLQALQNRTPERGGAVVKIVSHIQDIRSTCHPPEKIDDAMTLPWKYREILTFNIPVHDTEKAGLGISVKGKTSGSQDLGIFIKSVINGGAASRDKRLQTNDQLLNVNGISLLQQSNSDAMEMLRKAMLHTEGPVPGNITLTIGRRAPSPSVSRNHVNNSTPNLLNSNDGPQDNSDSFLNSNSEASGSSTNTVIYNPYVTNRDSPKHQNLSPIQNWNPVIDRLVGNNSNKNNQLRNESYYKATHDTWNSSMLGNSQSFDNQLSTTAANVNGGEPILIEDEYGSRVFNQQSMRINLHMTNKRSQSNSSIPENRNDHEPEGRASLLPNNNYDNRSTESSQATIPGTDATYASQLSLENPQGFSRDAFGRQSMSEKRHATLDAKNTDTYQKTKKLREQRTKNKETNLVRVGSVESVMSVTRSSEHPE</sequence>
<keyword evidence="4" id="KW-1185">Reference proteome</keyword>
<dbReference type="Pfam" id="PF00595">
    <property type="entry name" value="PDZ"/>
    <property type="match status" value="2"/>
</dbReference>
<proteinExistence type="predicted"/>
<feature type="compositionally biased region" description="Polar residues" evidence="1">
    <location>
        <begin position="548"/>
        <end position="565"/>
    </location>
</feature>
<evidence type="ECO:0000259" key="2">
    <source>
        <dbReference type="PROSITE" id="PS50106"/>
    </source>
</evidence>
<dbReference type="Gene3D" id="2.30.42.10">
    <property type="match status" value="2"/>
</dbReference>
<dbReference type="PANTHER" id="PTHR16484">
    <property type="entry name" value="PARTITIONING DEFECTIVE 3 RELATED"/>
    <property type="match status" value="1"/>
</dbReference>
<protein>
    <recommendedName>
        <fullName evidence="2">PDZ domain-containing protein</fullName>
    </recommendedName>
</protein>
<gene>
    <name evidence="3" type="ORF">HHI36_008070</name>
</gene>
<evidence type="ECO:0000256" key="1">
    <source>
        <dbReference type="SAM" id="MobiDB-lite"/>
    </source>
</evidence>
<dbReference type="AlphaFoldDB" id="A0ABD2MRW4"/>
<name>A0ABD2MRW4_9CUCU</name>
<reference evidence="3 4" key="1">
    <citation type="journal article" date="2021" name="BMC Biol.">
        <title>Horizontally acquired antibacterial genes associated with adaptive radiation of ladybird beetles.</title>
        <authorList>
            <person name="Li H.S."/>
            <person name="Tang X.F."/>
            <person name="Huang Y.H."/>
            <person name="Xu Z.Y."/>
            <person name="Chen M.L."/>
            <person name="Du X.Y."/>
            <person name="Qiu B.Y."/>
            <person name="Chen P.T."/>
            <person name="Zhang W."/>
            <person name="Slipinski A."/>
            <person name="Escalona H.E."/>
            <person name="Waterhouse R.M."/>
            <person name="Zwick A."/>
            <person name="Pang H."/>
        </authorList>
    </citation>
    <scope>NUCLEOTIDE SEQUENCE [LARGE SCALE GENOMIC DNA]</scope>
    <source>
        <strain evidence="3">SYSU2018</strain>
    </source>
</reference>
<feature type="region of interest" description="Disordered" evidence="1">
    <location>
        <begin position="201"/>
        <end position="220"/>
    </location>
</feature>
<dbReference type="PROSITE" id="PS50106">
    <property type="entry name" value="PDZ"/>
    <property type="match status" value="2"/>
</dbReference>
<feature type="region of interest" description="Disordered" evidence="1">
    <location>
        <begin position="521"/>
        <end position="565"/>
    </location>
</feature>
<feature type="non-terminal residue" evidence="3">
    <location>
        <position position="648"/>
    </location>
</feature>
<comment type="caution">
    <text evidence="3">The sequence shown here is derived from an EMBL/GenBank/DDBJ whole genome shotgun (WGS) entry which is preliminary data.</text>
</comment>
<feature type="compositionally biased region" description="Basic and acidic residues" evidence="1">
    <location>
        <begin position="594"/>
        <end position="606"/>
    </location>
</feature>
<feature type="compositionally biased region" description="Polar residues" evidence="1">
    <location>
        <begin position="521"/>
        <end position="534"/>
    </location>
</feature>
<evidence type="ECO:0000313" key="4">
    <source>
        <dbReference type="Proteomes" id="UP001516400"/>
    </source>
</evidence>
<dbReference type="SMART" id="SM00228">
    <property type="entry name" value="PDZ"/>
    <property type="match status" value="2"/>
</dbReference>
<feature type="domain" description="PDZ" evidence="2">
    <location>
        <begin position="94"/>
        <end position="179"/>
    </location>
</feature>
<dbReference type="InterPro" id="IPR052213">
    <property type="entry name" value="PAR3"/>
</dbReference>
<dbReference type="InterPro" id="IPR036034">
    <property type="entry name" value="PDZ_sf"/>
</dbReference>
<organism evidence="3 4">
    <name type="scientific">Cryptolaemus montrouzieri</name>
    <dbReference type="NCBI Taxonomy" id="559131"/>
    <lineage>
        <taxon>Eukaryota</taxon>
        <taxon>Metazoa</taxon>
        <taxon>Ecdysozoa</taxon>
        <taxon>Arthropoda</taxon>
        <taxon>Hexapoda</taxon>
        <taxon>Insecta</taxon>
        <taxon>Pterygota</taxon>
        <taxon>Neoptera</taxon>
        <taxon>Endopterygota</taxon>
        <taxon>Coleoptera</taxon>
        <taxon>Polyphaga</taxon>
        <taxon>Cucujiformia</taxon>
        <taxon>Coccinelloidea</taxon>
        <taxon>Coccinellidae</taxon>
        <taxon>Scymninae</taxon>
        <taxon>Scymnini</taxon>
        <taxon>Cryptolaemus</taxon>
    </lineage>
</organism>
<dbReference type="EMBL" id="JABFTP020000021">
    <property type="protein sequence ID" value="KAL3268984.1"/>
    <property type="molecule type" value="Genomic_DNA"/>
</dbReference>
<dbReference type="CDD" id="cd23059">
    <property type="entry name" value="PDZ3_Par3-like"/>
    <property type="match status" value="1"/>
</dbReference>
<dbReference type="SUPFAM" id="SSF50156">
    <property type="entry name" value="PDZ domain-like"/>
    <property type="match status" value="2"/>
</dbReference>
<dbReference type="InterPro" id="IPR001478">
    <property type="entry name" value="PDZ"/>
</dbReference>
<evidence type="ECO:0000313" key="3">
    <source>
        <dbReference type="EMBL" id="KAL3268984.1"/>
    </source>
</evidence>
<accession>A0ABD2MRW4</accession>
<feature type="region of interest" description="Disordered" evidence="1">
    <location>
        <begin position="592"/>
        <end position="623"/>
    </location>
</feature>